<evidence type="ECO:0000313" key="8">
    <source>
        <dbReference type="EMBL" id="GBP41789.1"/>
    </source>
</evidence>
<dbReference type="InterPro" id="IPR009003">
    <property type="entry name" value="Peptidase_S1_PA"/>
</dbReference>
<feature type="domain" description="Peptidase S1" evidence="7">
    <location>
        <begin position="58"/>
        <end position="308"/>
    </location>
</feature>
<keyword evidence="6" id="KW-0732">Signal</keyword>
<dbReference type="InterPro" id="IPR033116">
    <property type="entry name" value="TRYPSIN_SER"/>
</dbReference>
<feature type="signal peptide" evidence="6">
    <location>
        <begin position="1"/>
        <end position="16"/>
    </location>
</feature>
<keyword evidence="3" id="KW-0378">Hydrolase</keyword>
<dbReference type="SMART" id="SM00020">
    <property type="entry name" value="Tryp_SPc"/>
    <property type="match status" value="1"/>
</dbReference>
<protein>
    <submittedName>
        <fullName evidence="8">Collagenase</fullName>
    </submittedName>
</protein>
<keyword evidence="2" id="KW-0645">Protease</keyword>
<comment type="similarity">
    <text evidence="1">Belongs to the peptidase S1 family.</text>
</comment>
<dbReference type="Pfam" id="PF00089">
    <property type="entry name" value="Trypsin"/>
    <property type="match status" value="1"/>
</dbReference>
<reference evidence="8 9" key="1">
    <citation type="journal article" date="2019" name="Commun. Biol.">
        <title>The bagworm genome reveals a unique fibroin gene that provides high tensile strength.</title>
        <authorList>
            <person name="Kono N."/>
            <person name="Nakamura H."/>
            <person name="Ohtoshi R."/>
            <person name="Tomita M."/>
            <person name="Numata K."/>
            <person name="Arakawa K."/>
        </authorList>
    </citation>
    <scope>NUCLEOTIDE SEQUENCE [LARGE SCALE GENOMIC DNA]</scope>
</reference>
<organism evidence="8 9">
    <name type="scientific">Eumeta variegata</name>
    <name type="common">Bagworm moth</name>
    <name type="synonym">Eumeta japonica</name>
    <dbReference type="NCBI Taxonomy" id="151549"/>
    <lineage>
        <taxon>Eukaryota</taxon>
        <taxon>Metazoa</taxon>
        <taxon>Ecdysozoa</taxon>
        <taxon>Arthropoda</taxon>
        <taxon>Hexapoda</taxon>
        <taxon>Insecta</taxon>
        <taxon>Pterygota</taxon>
        <taxon>Neoptera</taxon>
        <taxon>Endopterygota</taxon>
        <taxon>Lepidoptera</taxon>
        <taxon>Glossata</taxon>
        <taxon>Ditrysia</taxon>
        <taxon>Tineoidea</taxon>
        <taxon>Psychidae</taxon>
        <taxon>Oiketicinae</taxon>
        <taxon>Eumeta</taxon>
    </lineage>
</organism>
<dbReference type="InterPro" id="IPR001314">
    <property type="entry name" value="Peptidase_S1A"/>
</dbReference>
<dbReference type="InterPro" id="IPR043504">
    <property type="entry name" value="Peptidase_S1_PA_chymotrypsin"/>
</dbReference>
<accession>A0A4C1VUE6</accession>
<evidence type="ECO:0000256" key="3">
    <source>
        <dbReference type="ARBA" id="ARBA00022801"/>
    </source>
</evidence>
<keyword evidence="9" id="KW-1185">Reference proteome</keyword>
<feature type="chain" id="PRO_5020033602" evidence="6">
    <location>
        <begin position="17"/>
        <end position="308"/>
    </location>
</feature>
<dbReference type="PANTHER" id="PTHR24276">
    <property type="entry name" value="POLYSERASE-RELATED"/>
    <property type="match status" value="1"/>
</dbReference>
<gene>
    <name evidence="8" type="ORF">EVAR_26911_1</name>
</gene>
<comment type="caution">
    <text evidence="8">The sequence shown here is derived from an EMBL/GenBank/DDBJ whole genome shotgun (WGS) entry which is preliminary data.</text>
</comment>
<evidence type="ECO:0000313" key="9">
    <source>
        <dbReference type="Proteomes" id="UP000299102"/>
    </source>
</evidence>
<proteinExistence type="inferred from homology"/>
<dbReference type="SUPFAM" id="SSF50494">
    <property type="entry name" value="Trypsin-like serine proteases"/>
    <property type="match status" value="1"/>
</dbReference>
<dbReference type="GO" id="GO:0004252">
    <property type="term" value="F:serine-type endopeptidase activity"/>
    <property type="evidence" value="ECO:0007669"/>
    <property type="project" value="InterPro"/>
</dbReference>
<dbReference type="GO" id="GO:0006508">
    <property type="term" value="P:proteolysis"/>
    <property type="evidence" value="ECO:0007669"/>
    <property type="project" value="UniProtKB-KW"/>
</dbReference>
<keyword evidence="5" id="KW-1015">Disulfide bond</keyword>
<evidence type="ECO:0000259" key="7">
    <source>
        <dbReference type="PROSITE" id="PS50240"/>
    </source>
</evidence>
<evidence type="ECO:0000256" key="2">
    <source>
        <dbReference type="ARBA" id="ARBA00022670"/>
    </source>
</evidence>
<dbReference type="CDD" id="cd00190">
    <property type="entry name" value="Tryp_SPc"/>
    <property type="match status" value="1"/>
</dbReference>
<name>A0A4C1VUE6_EUMVA</name>
<dbReference type="OrthoDB" id="5565075at2759"/>
<evidence type="ECO:0000256" key="4">
    <source>
        <dbReference type="ARBA" id="ARBA00022825"/>
    </source>
</evidence>
<dbReference type="AlphaFoldDB" id="A0A4C1VUE6"/>
<evidence type="ECO:0000256" key="5">
    <source>
        <dbReference type="ARBA" id="ARBA00023157"/>
    </source>
</evidence>
<keyword evidence="4" id="KW-0720">Serine protease</keyword>
<dbReference type="PRINTS" id="PR00722">
    <property type="entry name" value="CHYMOTRYPSIN"/>
</dbReference>
<evidence type="ECO:0000256" key="6">
    <source>
        <dbReference type="SAM" id="SignalP"/>
    </source>
</evidence>
<dbReference type="Gene3D" id="2.40.10.10">
    <property type="entry name" value="Trypsin-like serine proteases"/>
    <property type="match status" value="2"/>
</dbReference>
<dbReference type="Proteomes" id="UP000299102">
    <property type="component" value="Unassembled WGS sequence"/>
</dbReference>
<dbReference type="PROSITE" id="PS50240">
    <property type="entry name" value="TRYPSIN_DOM"/>
    <property type="match status" value="1"/>
</dbReference>
<sequence>MKALLGILLLCAAALAEVPEQVNVVVEETTAFDYHNKIGIADAARIKQQEEASEASRIVGGSAAGWSRYHPDHRRLLSVCGASLLTNNRLSTAAHCWWDGRSQARQFVVVLGSTLLFSGGTRITTTSVTMHGSWNPNNLNNDVAIIAIGWFHMTLQDDNYFRLRSTDNIRNIALPTNAMNQNFAGQWAWASGFGRTSDLRKDLTESLFPAAGIGNNQFLSHVRLQVITNAVCQQTYGNTIIASTICTSGAGGVGTCGGDSGGPLALDWGGQRILIGITSFGSARGCQVGLPAAFARATSFVAWFQARF</sequence>
<dbReference type="STRING" id="151549.A0A4C1VUE6"/>
<dbReference type="InterPro" id="IPR050430">
    <property type="entry name" value="Peptidase_S1"/>
</dbReference>
<evidence type="ECO:0000256" key="1">
    <source>
        <dbReference type="ARBA" id="ARBA00007664"/>
    </source>
</evidence>
<dbReference type="PROSITE" id="PS00135">
    <property type="entry name" value="TRYPSIN_SER"/>
    <property type="match status" value="1"/>
</dbReference>
<dbReference type="EMBL" id="BGZK01000406">
    <property type="protein sequence ID" value="GBP41789.1"/>
    <property type="molecule type" value="Genomic_DNA"/>
</dbReference>
<dbReference type="PANTHER" id="PTHR24276:SF98">
    <property type="entry name" value="FI18310P1-RELATED"/>
    <property type="match status" value="1"/>
</dbReference>
<dbReference type="InterPro" id="IPR001254">
    <property type="entry name" value="Trypsin_dom"/>
</dbReference>